<dbReference type="InterPro" id="IPR010119">
    <property type="entry name" value="Gluconeogen_factor"/>
</dbReference>
<dbReference type="PANTHER" id="PTHR30135">
    <property type="entry name" value="UNCHARACTERIZED PROTEIN YVCK-RELATED"/>
    <property type="match status" value="1"/>
</dbReference>
<organism evidence="3 4">
    <name type="scientific">Terrihalobacillus insolitus</name>
    <dbReference type="NCBI Taxonomy" id="2950438"/>
    <lineage>
        <taxon>Bacteria</taxon>
        <taxon>Bacillati</taxon>
        <taxon>Bacillota</taxon>
        <taxon>Bacilli</taxon>
        <taxon>Bacillales</taxon>
        <taxon>Bacillaceae</taxon>
        <taxon>Terrihalobacillus</taxon>
    </lineage>
</organism>
<name>A0A9X4AK92_9BACI</name>
<dbReference type="Pfam" id="PF01933">
    <property type="entry name" value="CofD"/>
    <property type="match status" value="1"/>
</dbReference>
<dbReference type="GO" id="GO:0008360">
    <property type="term" value="P:regulation of cell shape"/>
    <property type="evidence" value="ECO:0007669"/>
    <property type="project" value="UniProtKB-UniRule"/>
</dbReference>
<comment type="function">
    <text evidence="2">Required for morphogenesis under gluconeogenic growth conditions.</text>
</comment>
<gene>
    <name evidence="3" type="ORF">NC797_00770</name>
</gene>
<evidence type="ECO:0000256" key="1">
    <source>
        <dbReference type="ARBA" id="ARBA00022490"/>
    </source>
</evidence>
<dbReference type="InterPro" id="IPR038136">
    <property type="entry name" value="CofD-like_dom_sf"/>
</dbReference>
<comment type="subcellular location">
    <subcellularLocation>
        <location evidence="2">Cytoplasm</location>
    </subcellularLocation>
</comment>
<proteinExistence type="inferred from homology"/>
<accession>A0A9X4AK92</accession>
<comment type="similarity">
    <text evidence="2">Belongs to the gluconeogenesis factor family.</text>
</comment>
<keyword evidence="4" id="KW-1185">Reference proteome</keyword>
<sequence length="320" mass="35000">MNSKKKPRVVVVGGGTGMPVLLRGLKYFPIDLSAIVTVADDGGSSGRLRSEMEIPAPGDIRNVIAALSEAEPMLLDLFQHRFKNGGNGLNGHSMGNLLLAAMTSLTGDFYYGIKEISRVLNVQGRIYPIANQNMYLHAEMDDGTVVSGESNIPLANKKIKRVFLSPEPVLPLPEAVKALENAELVVVAPGSLYTSTLPNMIVPQIEDALRNTKAKVVYVCNVMTQEGETSGYTVADHVQAIYDHIGYGCIHSILVHNKPIIGEVREVYAEENAEPVIYDIDRLSKMGLEIIEGDIIDDQKKTLRHDTKKVAQLLYSLISF</sequence>
<evidence type="ECO:0000313" key="4">
    <source>
        <dbReference type="Proteomes" id="UP001145050"/>
    </source>
</evidence>
<dbReference type="Gene3D" id="3.40.50.10680">
    <property type="entry name" value="CofD-like domains"/>
    <property type="match status" value="1"/>
</dbReference>
<dbReference type="Proteomes" id="UP001145050">
    <property type="component" value="Unassembled WGS sequence"/>
</dbReference>
<dbReference type="SUPFAM" id="SSF142338">
    <property type="entry name" value="CofD-like"/>
    <property type="match status" value="1"/>
</dbReference>
<dbReference type="GO" id="GO:0043743">
    <property type="term" value="F:LPPG:FO 2-phospho-L-lactate transferase activity"/>
    <property type="evidence" value="ECO:0007669"/>
    <property type="project" value="InterPro"/>
</dbReference>
<dbReference type="GO" id="GO:0005737">
    <property type="term" value="C:cytoplasm"/>
    <property type="evidence" value="ECO:0007669"/>
    <property type="project" value="UniProtKB-SubCell"/>
</dbReference>
<dbReference type="CDD" id="cd07187">
    <property type="entry name" value="YvcK_like"/>
    <property type="match status" value="1"/>
</dbReference>
<dbReference type="InterPro" id="IPR002882">
    <property type="entry name" value="CofD"/>
</dbReference>
<dbReference type="AlphaFoldDB" id="A0A9X4AK92"/>
<dbReference type="RefSeq" id="WP_272434680.1">
    <property type="nucleotide sequence ID" value="NZ_JAMQKB010000001.1"/>
</dbReference>
<reference evidence="3" key="1">
    <citation type="submission" date="2022-06" db="EMBL/GenBank/DDBJ databases">
        <title>Aquibacillus sp. a new bacterium isolated from soil saline samples.</title>
        <authorList>
            <person name="Galisteo C."/>
            <person name="De La Haba R."/>
            <person name="Sanchez-Porro C."/>
            <person name="Ventosa A."/>
        </authorList>
    </citation>
    <scope>NUCLEOTIDE SEQUENCE</scope>
    <source>
        <strain evidence="3">3ASR75-11</strain>
    </source>
</reference>
<keyword evidence="1 2" id="KW-0963">Cytoplasm</keyword>
<dbReference type="EMBL" id="JAMQKB010000001">
    <property type="protein sequence ID" value="MDC3423037.1"/>
    <property type="molecule type" value="Genomic_DNA"/>
</dbReference>
<evidence type="ECO:0000256" key="2">
    <source>
        <dbReference type="HAMAP-Rule" id="MF_00973"/>
    </source>
</evidence>
<dbReference type="HAMAP" id="MF_00973">
    <property type="entry name" value="Gluconeogen_factor"/>
    <property type="match status" value="1"/>
</dbReference>
<dbReference type="NCBIfam" id="TIGR01826">
    <property type="entry name" value="CofD_related"/>
    <property type="match status" value="1"/>
</dbReference>
<dbReference type="PANTHER" id="PTHR30135:SF3">
    <property type="entry name" value="GLUCONEOGENESIS FACTOR-RELATED"/>
    <property type="match status" value="1"/>
</dbReference>
<protein>
    <recommendedName>
        <fullName evidence="2">Gluconeogenesis factor</fullName>
    </recommendedName>
</protein>
<comment type="caution">
    <text evidence="3">The sequence shown here is derived from an EMBL/GenBank/DDBJ whole genome shotgun (WGS) entry which is preliminary data.</text>
</comment>
<evidence type="ECO:0000313" key="3">
    <source>
        <dbReference type="EMBL" id="MDC3423037.1"/>
    </source>
</evidence>